<accession>A0ABT9EVL9</accession>
<dbReference type="InterPro" id="IPR039425">
    <property type="entry name" value="RNA_pol_sigma-70-like"/>
</dbReference>
<comment type="caution">
    <text evidence="7">The sequence shown here is derived from an EMBL/GenBank/DDBJ whole genome shotgun (WGS) entry which is preliminary data.</text>
</comment>
<dbReference type="Pfam" id="PF04542">
    <property type="entry name" value="Sigma70_r2"/>
    <property type="match status" value="1"/>
</dbReference>
<dbReference type="InterPro" id="IPR013324">
    <property type="entry name" value="RNA_pol_sigma_r3/r4-like"/>
</dbReference>
<dbReference type="PANTHER" id="PTHR43133">
    <property type="entry name" value="RNA POLYMERASE ECF-TYPE SIGMA FACTO"/>
    <property type="match status" value="1"/>
</dbReference>
<dbReference type="PANTHER" id="PTHR43133:SF63">
    <property type="entry name" value="RNA POLYMERASE SIGMA FACTOR FECI-RELATED"/>
    <property type="match status" value="1"/>
</dbReference>
<dbReference type="Gene3D" id="1.10.10.10">
    <property type="entry name" value="Winged helix-like DNA-binding domain superfamily/Winged helix DNA-binding domain"/>
    <property type="match status" value="1"/>
</dbReference>
<reference evidence="7" key="1">
    <citation type="submission" date="2023-07" db="EMBL/GenBank/DDBJ databases">
        <title>Genome content predicts the carbon catabolic preferences of heterotrophic bacteria.</title>
        <authorList>
            <person name="Gralka M."/>
        </authorList>
    </citation>
    <scope>NUCLEOTIDE SEQUENCE</scope>
    <source>
        <strain evidence="7">5G01</strain>
    </source>
</reference>
<protein>
    <submittedName>
        <fullName evidence="7">Sigma-70 family RNA polymerase sigma factor</fullName>
    </submittedName>
</protein>
<dbReference type="InterPro" id="IPR013249">
    <property type="entry name" value="RNA_pol_sigma70_r4_t2"/>
</dbReference>
<sequence>MSTRETMAPKEFEKIYQLHHSWLRNLLFHLLGNNEDAADLAQDAFIRLWHRPKTLDTTQQVRAYLRVIARGLCVDLWRRRQVEQAWLDTLANHPDIEAPSTEHQVTILQALTDIDHMLISLPKNVSKAFTLSVIQGKTGKEIANELSVSERMVRHYLSNSQLNHQLTTYAAIA</sequence>
<keyword evidence="2" id="KW-0805">Transcription regulation</keyword>
<evidence type="ECO:0000259" key="6">
    <source>
        <dbReference type="Pfam" id="PF08281"/>
    </source>
</evidence>
<organism evidence="7 8">
    <name type="scientific">Neptunomonas phycophila</name>
    <dbReference type="NCBI Taxonomy" id="1572645"/>
    <lineage>
        <taxon>Bacteria</taxon>
        <taxon>Pseudomonadati</taxon>
        <taxon>Pseudomonadota</taxon>
        <taxon>Gammaproteobacteria</taxon>
        <taxon>Oceanospirillales</taxon>
        <taxon>Oceanospirillaceae</taxon>
        <taxon>Neptunomonas</taxon>
    </lineage>
</organism>
<comment type="similarity">
    <text evidence="1">Belongs to the sigma-70 factor family. ECF subfamily.</text>
</comment>
<evidence type="ECO:0000313" key="8">
    <source>
        <dbReference type="Proteomes" id="UP001177341"/>
    </source>
</evidence>
<dbReference type="Proteomes" id="UP001177341">
    <property type="component" value="Unassembled WGS sequence"/>
</dbReference>
<dbReference type="SUPFAM" id="SSF88946">
    <property type="entry name" value="Sigma2 domain of RNA polymerase sigma factors"/>
    <property type="match status" value="1"/>
</dbReference>
<dbReference type="Gene3D" id="1.10.1740.10">
    <property type="match status" value="1"/>
</dbReference>
<keyword evidence="4" id="KW-0804">Transcription</keyword>
<name>A0ABT9EVL9_9GAMM</name>
<proteinExistence type="inferred from homology"/>
<evidence type="ECO:0000259" key="5">
    <source>
        <dbReference type="Pfam" id="PF04542"/>
    </source>
</evidence>
<gene>
    <name evidence="7" type="ORF">Q8W30_10460</name>
</gene>
<dbReference type="InterPro" id="IPR036388">
    <property type="entry name" value="WH-like_DNA-bd_sf"/>
</dbReference>
<dbReference type="NCBIfam" id="TIGR02937">
    <property type="entry name" value="sigma70-ECF"/>
    <property type="match status" value="1"/>
</dbReference>
<keyword evidence="8" id="KW-1185">Reference proteome</keyword>
<dbReference type="InterPro" id="IPR013325">
    <property type="entry name" value="RNA_pol_sigma_r2"/>
</dbReference>
<dbReference type="SUPFAM" id="SSF88659">
    <property type="entry name" value="Sigma3 and sigma4 domains of RNA polymerase sigma factors"/>
    <property type="match status" value="1"/>
</dbReference>
<evidence type="ECO:0000256" key="4">
    <source>
        <dbReference type="ARBA" id="ARBA00023163"/>
    </source>
</evidence>
<dbReference type="InterPro" id="IPR007627">
    <property type="entry name" value="RNA_pol_sigma70_r2"/>
</dbReference>
<dbReference type="EMBL" id="JAUYVO010000006">
    <property type="protein sequence ID" value="MDP2522989.1"/>
    <property type="molecule type" value="Genomic_DNA"/>
</dbReference>
<feature type="domain" description="RNA polymerase sigma factor 70 region 4 type 2" evidence="6">
    <location>
        <begin position="113"/>
        <end position="158"/>
    </location>
</feature>
<feature type="domain" description="RNA polymerase sigma-70 region 2" evidence="5">
    <location>
        <begin position="15"/>
        <end position="81"/>
    </location>
</feature>
<dbReference type="Pfam" id="PF08281">
    <property type="entry name" value="Sigma70_r4_2"/>
    <property type="match status" value="1"/>
</dbReference>
<dbReference type="RefSeq" id="WP_305450742.1">
    <property type="nucleotide sequence ID" value="NZ_JAUYVO010000006.1"/>
</dbReference>
<evidence type="ECO:0000256" key="3">
    <source>
        <dbReference type="ARBA" id="ARBA00023082"/>
    </source>
</evidence>
<evidence type="ECO:0000256" key="2">
    <source>
        <dbReference type="ARBA" id="ARBA00023015"/>
    </source>
</evidence>
<dbReference type="InterPro" id="IPR014284">
    <property type="entry name" value="RNA_pol_sigma-70_dom"/>
</dbReference>
<evidence type="ECO:0000256" key="1">
    <source>
        <dbReference type="ARBA" id="ARBA00010641"/>
    </source>
</evidence>
<keyword evidence="3" id="KW-0731">Sigma factor</keyword>
<evidence type="ECO:0000313" key="7">
    <source>
        <dbReference type="EMBL" id="MDP2522989.1"/>
    </source>
</evidence>